<feature type="domain" description="Alanine racemase C-terminal" evidence="7">
    <location>
        <begin position="246"/>
        <end position="381"/>
    </location>
</feature>
<dbReference type="OrthoDB" id="9813814at2"/>
<dbReference type="GO" id="GO:0030632">
    <property type="term" value="P:D-alanine biosynthetic process"/>
    <property type="evidence" value="ECO:0007669"/>
    <property type="project" value="UniProtKB-UniRule"/>
</dbReference>
<evidence type="ECO:0000259" key="7">
    <source>
        <dbReference type="SMART" id="SM01005"/>
    </source>
</evidence>
<dbReference type="InterPro" id="IPR000821">
    <property type="entry name" value="Ala_racemase"/>
</dbReference>
<name>A0A2W1LV60_9BACL</name>
<evidence type="ECO:0000256" key="2">
    <source>
        <dbReference type="ARBA" id="ARBA00022898"/>
    </source>
</evidence>
<evidence type="ECO:0000256" key="3">
    <source>
        <dbReference type="ARBA" id="ARBA00023235"/>
    </source>
</evidence>
<dbReference type="AlphaFoldDB" id="A0A2W1LV60"/>
<dbReference type="Gene3D" id="3.20.20.10">
    <property type="entry name" value="Alanine racemase"/>
    <property type="match status" value="1"/>
</dbReference>
<evidence type="ECO:0000256" key="6">
    <source>
        <dbReference type="PIRSR" id="PIRSR600821-52"/>
    </source>
</evidence>
<dbReference type="SMART" id="SM01005">
    <property type="entry name" value="Ala_racemase_C"/>
    <property type="match status" value="1"/>
</dbReference>
<dbReference type="PANTHER" id="PTHR30511:SF0">
    <property type="entry name" value="ALANINE RACEMASE, CATABOLIC-RELATED"/>
    <property type="match status" value="1"/>
</dbReference>
<dbReference type="Pfam" id="PF01168">
    <property type="entry name" value="Ala_racemase_N"/>
    <property type="match status" value="1"/>
</dbReference>
<dbReference type="SUPFAM" id="SSF50621">
    <property type="entry name" value="Alanine racemase C-terminal domain-like"/>
    <property type="match status" value="1"/>
</dbReference>
<comment type="catalytic activity">
    <reaction evidence="4">
        <text>L-alanine = D-alanine</text>
        <dbReference type="Rhea" id="RHEA:20249"/>
        <dbReference type="ChEBI" id="CHEBI:57416"/>
        <dbReference type="ChEBI" id="CHEBI:57972"/>
        <dbReference type="EC" id="5.1.1.1"/>
    </reaction>
</comment>
<evidence type="ECO:0000313" key="8">
    <source>
        <dbReference type="EMBL" id="PZD95671.1"/>
    </source>
</evidence>
<dbReference type="GO" id="GO:0008784">
    <property type="term" value="F:alanine racemase activity"/>
    <property type="evidence" value="ECO:0007669"/>
    <property type="project" value="UniProtKB-UniRule"/>
</dbReference>
<comment type="similarity">
    <text evidence="4">Belongs to the alanine racemase family.</text>
</comment>
<comment type="function">
    <text evidence="4">Catalyzes the interconversion of L-alanine and D-alanine. May also act on other amino acids.</text>
</comment>
<evidence type="ECO:0000256" key="5">
    <source>
        <dbReference type="PIRSR" id="PIRSR600821-50"/>
    </source>
</evidence>
<sequence>MDAYHRSTRAEISLDALRNNITAFRSAIPSGMLLMASVKANAYGHGAVETAREAAAAGVDYLGVAFLDEAVQLRRSGIDTPILVLGYVPPSGYALARELNIAVALFRVDALEAAAGSAGAGKPLKVHIKVDTGMGRLGVLPGEEVTAFIEQALRTPGIEVEGLFTHFAKADEQDKTYTRLQYERFSEIVDYVRRHSLPITHIHTANSAAGIDTPEWAYGMLRLGIGMYGLYPSDEVMKDRIALQPVMSLKTEIVMTKHVPAGWGISYGTRYLAAGGERIGTLPIGYADGFSRMLTGRAEAIVRGVRVPVLGTICMDQCMIHLDPAADAGGMTGPVQAGEEVVLLGSQGGASITAEDLAGDLGTINYEITCMLAARVPRVYIRNGQTVAVTNPLLG</sequence>
<dbReference type="HAMAP" id="MF_01201">
    <property type="entry name" value="Ala_racemase"/>
    <property type="match status" value="1"/>
</dbReference>
<dbReference type="EMBL" id="QKRB01000044">
    <property type="protein sequence ID" value="PZD95671.1"/>
    <property type="molecule type" value="Genomic_DNA"/>
</dbReference>
<dbReference type="GO" id="GO:0005829">
    <property type="term" value="C:cytosol"/>
    <property type="evidence" value="ECO:0007669"/>
    <property type="project" value="TreeGrafter"/>
</dbReference>
<dbReference type="InterPro" id="IPR001608">
    <property type="entry name" value="Ala_racemase_N"/>
</dbReference>
<keyword evidence="9" id="KW-1185">Reference proteome</keyword>
<dbReference type="GO" id="GO:0030170">
    <property type="term" value="F:pyridoxal phosphate binding"/>
    <property type="evidence" value="ECO:0007669"/>
    <property type="project" value="UniProtKB-UniRule"/>
</dbReference>
<dbReference type="SUPFAM" id="SSF51419">
    <property type="entry name" value="PLP-binding barrel"/>
    <property type="match status" value="1"/>
</dbReference>
<dbReference type="InterPro" id="IPR011079">
    <property type="entry name" value="Ala_racemase_C"/>
</dbReference>
<dbReference type="InterPro" id="IPR020622">
    <property type="entry name" value="Ala_racemase_pyridoxalP-BS"/>
</dbReference>
<evidence type="ECO:0000313" key="9">
    <source>
        <dbReference type="Proteomes" id="UP000249522"/>
    </source>
</evidence>
<feature type="active site" description="Proton acceptor; specific for D-alanine" evidence="4">
    <location>
        <position position="39"/>
    </location>
</feature>
<comment type="pathway">
    <text evidence="4">Amino-acid biosynthesis; D-alanine biosynthesis; D-alanine from L-alanine: step 1/1.</text>
</comment>
<feature type="active site" description="Proton acceptor; specific for L-alanine" evidence="4">
    <location>
        <position position="267"/>
    </location>
</feature>
<keyword evidence="3 4" id="KW-0413">Isomerase</keyword>
<comment type="caution">
    <text evidence="8">The sequence shown here is derived from an EMBL/GenBank/DDBJ whole genome shotgun (WGS) entry which is preliminary data.</text>
</comment>
<dbReference type="GO" id="GO:0009252">
    <property type="term" value="P:peptidoglycan biosynthetic process"/>
    <property type="evidence" value="ECO:0007669"/>
    <property type="project" value="TreeGrafter"/>
</dbReference>
<accession>A0A2W1LV60</accession>
<dbReference type="RefSeq" id="WP_111147301.1">
    <property type="nucleotide sequence ID" value="NZ_QKRB01000044.1"/>
</dbReference>
<dbReference type="EC" id="5.1.1.1" evidence="4"/>
<dbReference type="InterPro" id="IPR009006">
    <property type="entry name" value="Ala_racemase/Decarboxylase_C"/>
</dbReference>
<reference evidence="8 9" key="1">
    <citation type="submission" date="2018-06" db="EMBL/GenBank/DDBJ databases">
        <title>Paenibacillus imtechensis sp. nov.</title>
        <authorList>
            <person name="Pinnaka A.K."/>
            <person name="Singh H."/>
            <person name="Kaur M."/>
        </authorList>
    </citation>
    <scope>NUCLEOTIDE SEQUENCE [LARGE SCALE GENOMIC DNA]</scope>
    <source>
        <strain evidence="8 9">SMB1</strain>
    </source>
</reference>
<proteinExistence type="inferred from homology"/>
<dbReference type="PROSITE" id="PS00395">
    <property type="entry name" value="ALANINE_RACEMASE"/>
    <property type="match status" value="1"/>
</dbReference>
<dbReference type="PANTHER" id="PTHR30511">
    <property type="entry name" value="ALANINE RACEMASE"/>
    <property type="match status" value="1"/>
</dbReference>
<protein>
    <recommendedName>
        <fullName evidence="4">Alanine racemase</fullName>
        <ecNumber evidence="4">5.1.1.1</ecNumber>
    </recommendedName>
</protein>
<keyword evidence="2 4" id="KW-0663">Pyridoxal phosphate</keyword>
<evidence type="ECO:0000256" key="1">
    <source>
        <dbReference type="ARBA" id="ARBA00001933"/>
    </source>
</evidence>
<gene>
    <name evidence="8" type="primary">alr</name>
    <name evidence="8" type="ORF">DNH61_14235</name>
</gene>
<feature type="binding site" evidence="4 6">
    <location>
        <position position="315"/>
    </location>
    <ligand>
        <name>substrate</name>
    </ligand>
</feature>
<dbReference type="NCBIfam" id="TIGR00492">
    <property type="entry name" value="alr"/>
    <property type="match status" value="1"/>
</dbReference>
<organism evidence="8 9">
    <name type="scientific">Paenibacillus sambharensis</name>
    <dbReference type="NCBI Taxonomy" id="1803190"/>
    <lineage>
        <taxon>Bacteria</taxon>
        <taxon>Bacillati</taxon>
        <taxon>Bacillota</taxon>
        <taxon>Bacilli</taxon>
        <taxon>Bacillales</taxon>
        <taxon>Paenibacillaceae</taxon>
        <taxon>Paenibacillus</taxon>
    </lineage>
</organism>
<dbReference type="InterPro" id="IPR029066">
    <property type="entry name" value="PLP-binding_barrel"/>
</dbReference>
<feature type="binding site" evidence="4 6">
    <location>
        <position position="136"/>
    </location>
    <ligand>
        <name>substrate</name>
    </ligand>
</feature>
<dbReference type="CDD" id="cd00430">
    <property type="entry name" value="PLPDE_III_AR"/>
    <property type="match status" value="1"/>
</dbReference>
<dbReference type="PRINTS" id="PR00992">
    <property type="entry name" value="ALARACEMASE"/>
</dbReference>
<dbReference type="Proteomes" id="UP000249522">
    <property type="component" value="Unassembled WGS sequence"/>
</dbReference>
<dbReference type="Gene3D" id="2.40.37.10">
    <property type="entry name" value="Lyase, Ornithine Decarboxylase, Chain A, domain 1"/>
    <property type="match status" value="1"/>
</dbReference>
<feature type="modified residue" description="N6-(pyridoxal phosphate)lysine" evidence="4 5">
    <location>
        <position position="39"/>
    </location>
</feature>
<dbReference type="FunFam" id="3.20.20.10:FF:000002">
    <property type="entry name" value="Alanine racemase"/>
    <property type="match status" value="1"/>
</dbReference>
<dbReference type="UniPathway" id="UPA00042">
    <property type="reaction ID" value="UER00497"/>
</dbReference>
<evidence type="ECO:0000256" key="4">
    <source>
        <dbReference type="HAMAP-Rule" id="MF_01201"/>
    </source>
</evidence>
<comment type="cofactor">
    <cofactor evidence="1 4 5">
        <name>pyridoxal 5'-phosphate</name>
        <dbReference type="ChEBI" id="CHEBI:597326"/>
    </cofactor>
</comment>
<dbReference type="Pfam" id="PF00842">
    <property type="entry name" value="Ala_racemase_C"/>
    <property type="match status" value="1"/>
</dbReference>